<feature type="domain" description="LysM" evidence="6">
    <location>
        <begin position="113"/>
        <end position="160"/>
    </location>
</feature>
<dbReference type="AlphaFoldDB" id="A0AAE0HV52"/>
<evidence type="ECO:0000256" key="5">
    <source>
        <dbReference type="SAM" id="SignalP"/>
    </source>
</evidence>
<feature type="chain" id="PRO_5042101342" description="LysM domain-containing protein" evidence="5">
    <location>
        <begin position="35"/>
        <end position="676"/>
    </location>
</feature>
<evidence type="ECO:0000256" key="4">
    <source>
        <dbReference type="SAM" id="MobiDB-lite"/>
    </source>
</evidence>
<protein>
    <recommendedName>
        <fullName evidence="6">LysM domain-containing protein</fullName>
    </recommendedName>
</protein>
<feature type="domain" description="LysM" evidence="6">
    <location>
        <begin position="345"/>
        <end position="392"/>
    </location>
</feature>
<feature type="compositionally biased region" description="Low complexity" evidence="4">
    <location>
        <begin position="577"/>
        <end position="596"/>
    </location>
</feature>
<feature type="domain" description="LysM" evidence="6">
    <location>
        <begin position="424"/>
        <end position="472"/>
    </location>
</feature>
<reference evidence="7" key="2">
    <citation type="submission" date="2023-06" db="EMBL/GenBank/DDBJ databases">
        <authorList>
            <consortium name="Lawrence Berkeley National Laboratory"/>
            <person name="Haridas S."/>
            <person name="Hensen N."/>
            <person name="Bonometti L."/>
            <person name="Westerberg I."/>
            <person name="Brannstrom I.O."/>
            <person name="Guillou S."/>
            <person name="Cros-Aarteil S."/>
            <person name="Calhoun S."/>
            <person name="Kuo A."/>
            <person name="Mondo S."/>
            <person name="Pangilinan J."/>
            <person name="Riley R."/>
            <person name="Labutti K."/>
            <person name="Andreopoulos B."/>
            <person name="Lipzen A."/>
            <person name="Chen C."/>
            <person name="Yanf M."/>
            <person name="Daum C."/>
            <person name="Ng V."/>
            <person name="Clum A."/>
            <person name="Steindorff A."/>
            <person name="Ohm R."/>
            <person name="Martin F."/>
            <person name="Silar P."/>
            <person name="Natvig D."/>
            <person name="Lalanne C."/>
            <person name="Gautier V."/>
            <person name="Ament-Velasquez S.L."/>
            <person name="Kruys A."/>
            <person name="Hutchinson M.I."/>
            <person name="Powell A.J."/>
            <person name="Barry K."/>
            <person name="Miller A.N."/>
            <person name="Grigoriev I.V."/>
            <person name="Debuchy R."/>
            <person name="Gladieux P."/>
            <person name="Thoren M.H."/>
            <person name="Johannesson H."/>
        </authorList>
    </citation>
    <scope>NUCLEOTIDE SEQUENCE</scope>
    <source>
        <strain evidence="7">CBS 118394</strain>
    </source>
</reference>
<dbReference type="Gene3D" id="3.10.350.10">
    <property type="entry name" value="LysM domain"/>
    <property type="match status" value="7"/>
</dbReference>
<feature type="region of interest" description="Disordered" evidence="4">
    <location>
        <begin position="576"/>
        <end position="596"/>
    </location>
</feature>
<feature type="domain" description="LysM" evidence="6">
    <location>
        <begin position="244"/>
        <end position="292"/>
    </location>
</feature>
<sequence length="676" mass="72984">MASRRSSRHSGPRRSALRAAAATALSMMLGYAQAQEPSPAGPVMDGIAWDCSGWHTVVSGDLCWQIWQTYGITEAQFLTWNPAVTSGCASNFWPDYSYCVRVSQAGIPSNCDTWHRVGSGDTCWQIWQTYGITETEFLEWNPAVTSGCGSGFWPDYSYCVGVDENQPSRPSSSSSSSSSFAVSSTSSRSSSSSRISSTPTSVNTTTTPYSTRYPVTSYNLTKPYTATALPPQRTLGGQPTYCNAWHQVGAGQTCDDVVNTYSNRLTFPQLLEYNPTIGEDCGGLYIGWYICVGIQSQSSSRIEWYTQQTNFTSPIATPYPGYVATVVANFTALPQQTGIPAACQNYHQAADGDTCRSVLAVYDYITESQFFAWNPALNKNCDGLWVGYYYCVAAFASPEDLPMPPTLTTPGSPSGTGTISTCQKWYLTKNANDDCQSIALWFGTFSVDEFISWNPSVRSTCANIKPDTYYCVGVPGTPTTRSVAITPTLAPTFPTQTGLAANCTQFWLVSPDDTCATIIRDSGSTSTNFYAWNPAIGTDCAGLLADYFVCVSTDEKEEIPPVSTVTISDGQTIIPRSSSTASVSSSTTAPASTPVTTPTPYMPGMVDDCVRFYFRGESDLFCYDIAQYAGIELSEFVAWNPQVGSDCGGLWADTWYCIGLAGATPTTISFGVPTPA</sequence>
<evidence type="ECO:0000256" key="2">
    <source>
        <dbReference type="ARBA" id="ARBA00023026"/>
    </source>
</evidence>
<dbReference type="Proteomes" id="UP001283341">
    <property type="component" value="Unassembled WGS sequence"/>
</dbReference>
<feature type="signal peptide" evidence="5">
    <location>
        <begin position="1"/>
        <end position="34"/>
    </location>
</feature>
<dbReference type="PANTHER" id="PTHR34997:SF1">
    <property type="entry name" value="PEPTIDOGLYCAN-BINDING LYSIN DOMAIN"/>
    <property type="match status" value="1"/>
</dbReference>
<dbReference type="InterPro" id="IPR018392">
    <property type="entry name" value="LysM"/>
</dbReference>
<name>A0AAE0HV52_9PEZI</name>
<evidence type="ECO:0000256" key="3">
    <source>
        <dbReference type="ARBA" id="ARBA00044955"/>
    </source>
</evidence>
<evidence type="ECO:0000256" key="1">
    <source>
        <dbReference type="ARBA" id="ARBA00022669"/>
    </source>
</evidence>
<feature type="region of interest" description="Disordered" evidence="4">
    <location>
        <begin position="168"/>
        <end position="208"/>
    </location>
</feature>
<feature type="domain" description="LysM" evidence="6">
    <location>
        <begin position="53"/>
        <end position="100"/>
    </location>
</feature>
<dbReference type="InterPro" id="IPR036779">
    <property type="entry name" value="LysM_dom_sf"/>
</dbReference>
<proteinExistence type="inferred from homology"/>
<dbReference type="InterPro" id="IPR006311">
    <property type="entry name" value="TAT_signal"/>
</dbReference>
<keyword evidence="5" id="KW-0732">Signal</keyword>
<comment type="similarity">
    <text evidence="3">Belongs to the secreted LysM effector family.</text>
</comment>
<dbReference type="Pfam" id="PF01476">
    <property type="entry name" value="LysM"/>
    <property type="match status" value="2"/>
</dbReference>
<gene>
    <name evidence="7" type="ORF">B0H66DRAFT_594234</name>
</gene>
<feature type="domain" description="LysM" evidence="6">
    <location>
        <begin position="505"/>
        <end position="551"/>
    </location>
</feature>
<dbReference type="PANTHER" id="PTHR34997">
    <property type="entry name" value="AM15"/>
    <property type="match status" value="1"/>
</dbReference>
<reference evidence="7" key="1">
    <citation type="journal article" date="2023" name="Mol. Phylogenet. Evol.">
        <title>Genome-scale phylogeny and comparative genomics of the fungal order Sordariales.</title>
        <authorList>
            <person name="Hensen N."/>
            <person name="Bonometti L."/>
            <person name="Westerberg I."/>
            <person name="Brannstrom I.O."/>
            <person name="Guillou S."/>
            <person name="Cros-Aarteil S."/>
            <person name="Calhoun S."/>
            <person name="Haridas S."/>
            <person name="Kuo A."/>
            <person name="Mondo S."/>
            <person name="Pangilinan J."/>
            <person name="Riley R."/>
            <person name="LaButti K."/>
            <person name="Andreopoulos B."/>
            <person name="Lipzen A."/>
            <person name="Chen C."/>
            <person name="Yan M."/>
            <person name="Daum C."/>
            <person name="Ng V."/>
            <person name="Clum A."/>
            <person name="Steindorff A."/>
            <person name="Ohm R.A."/>
            <person name="Martin F."/>
            <person name="Silar P."/>
            <person name="Natvig D.O."/>
            <person name="Lalanne C."/>
            <person name="Gautier V."/>
            <person name="Ament-Velasquez S.L."/>
            <person name="Kruys A."/>
            <person name="Hutchinson M.I."/>
            <person name="Powell A.J."/>
            <person name="Barry K."/>
            <person name="Miller A.N."/>
            <person name="Grigoriev I.V."/>
            <person name="Debuchy R."/>
            <person name="Gladieux P."/>
            <person name="Hiltunen Thoren M."/>
            <person name="Johannesson H."/>
        </authorList>
    </citation>
    <scope>NUCLEOTIDE SEQUENCE</scope>
    <source>
        <strain evidence="7">CBS 118394</strain>
    </source>
</reference>
<dbReference type="SMART" id="SM00257">
    <property type="entry name" value="LysM"/>
    <property type="match status" value="5"/>
</dbReference>
<dbReference type="PROSITE" id="PS51318">
    <property type="entry name" value="TAT"/>
    <property type="match status" value="1"/>
</dbReference>
<dbReference type="CDD" id="cd00118">
    <property type="entry name" value="LysM"/>
    <property type="match status" value="3"/>
</dbReference>
<comment type="caution">
    <text evidence="7">The sequence shown here is derived from an EMBL/GenBank/DDBJ whole genome shotgun (WGS) entry which is preliminary data.</text>
</comment>
<feature type="domain" description="LysM" evidence="6">
    <location>
        <begin position="611"/>
        <end position="658"/>
    </location>
</feature>
<accession>A0AAE0HV52</accession>
<keyword evidence="2" id="KW-0843">Virulence</keyword>
<dbReference type="GO" id="GO:0008061">
    <property type="term" value="F:chitin binding"/>
    <property type="evidence" value="ECO:0007669"/>
    <property type="project" value="UniProtKB-KW"/>
</dbReference>
<evidence type="ECO:0000313" key="7">
    <source>
        <dbReference type="EMBL" id="KAK3313316.1"/>
    </source>
</evidence>
<dbReference type="InterPro" id="IPR052210">
    <property type="entry name" value="LysM1-like"/>
</dbReference>
<evidence type="ECO:0000259" key="6">
    <source>
        <dbReference type="PROSITE" id="PS51782"/>
    </source>
</evidence>
<dbReference type="SUPFAM" id="SSF54106">
    <property type="entry name" value="LysM domain"/>
    <property type="match status" value="3"/>
</dbReference>
<dbReference type="EMBL" id="JAUEDM010000007">
    <property type="protein sequence ID" value="KAK3313316.1"/>
    <property type="molecule type" value="Genomic_DNA"/>
</dbReference>
<keyword evidence="8" id="KW-1185">Reference proteome</keyword>
<keyword evidence="1" id="KW-0147">Chitin-binding</keyword>
<dbReference type="PROSITE" id="PS51782">
    <property type="entry name" value="LYSM"/>
    <property type="match status" value="7"/>
</dbReference>
<evidence type="ECO:0000313" key="8">
    <source>
        <dbReference type="Proteomes" id="UP001283341"/>
    </source>
</evidence>
<organism evidence="7 8">
    <name type="scientific">Apodospora peruviana</name>
    <dbReference type="NCBI Taxonomy" id="516989"/>
    <lineage>
        <taxon>Eukaryota</taxon>
        <taxon>Fungi</taxon>
        <taxon>Dikarya</taxon>
        <taxon>Ascomycota</taxon>
        <taxon>Pezizomycotina</taxon>
        <taxon>Sordariomycetes</taxon>
        <taxon>Sordariomycetidae</taxon>
        <taxon>Sordariales</taxon>
        <taxon>Lasiosphaeriaceae</taxon>
        <taxon>Apodospora</taxon>
    </lineage>
</organism>